<dbReference type="EMBL" id="CWQJ01000007">
    <property type="protein sequence ID" value="CSB97906.1"/>
    <property type="molecule type" value="Genomic_DNA"/>
</dbReference>
<evidence type="ECO:0000313" key="1">
    <source>
        <dbReference type="EMBL" id="CSB97906.1"/>
    </source>
</evidence>
<dbReference type="Proteomes" id="UP000046067">
    <property type="component" value="Unassembled WGS sequence"/>
</dbReference>
<reference evidence="1 2" key="1">
    <citation type="submission" date="2015-07" db="EMBL/GenBank/DDBJ databases">
        <authorList>
            <consortium name="Pathogen Informatics"/>
        </authorList>
    </citation>
    <scope>NUCLEOTIDE SEQUENCE [LARGE SCALE GENOMIC DNA]</scope>
    <source>
        <strain evidence="1 2">A325</strain>
    </source>
</reference>
<gene>
    <name evidence="1" type="ORF">ERS013201_01477</name>
</gene>
<name>A0A655WVQ8_VIBCL</name>
<proteinExistence type="predicted"/>
<evidence type="ECO:0000313" key="2">
    <source>
        <dbReference type="Proteomes" id="UP000046067"/>
    </source>
</evidence>
<accession>A0A655WVQ8</accession>
<sequence length="77" mass="9102">MQQMQVRVLNGRQHFVSFTKGNITTLIIFNDLWFNMLTASIWRGVHVGNKANRGHWVVHIRWEFGHDIAMIIQRNIT</sequence>
<dbReference type="AlphaFoldDB" id="A0A655WVQ8"/>
<protein>
    <submittedName>
        <fullName evidence="1">Uncharacterized protein</fullName>
    </submittedName>
</protein>
<organism evidence="1 2">
    <name type="scientific">Vibrio cholerae</name>
    <dbReference type="NCBI Taxonomy" id="666"/>
    <lineage>
        <taxon>Bacteria</taxon>
        <taxon>Pseudomonadati</taxon>
        <taxon>Pseudomonadota</taxon>
        <taxon>Gammaproteobacteria</taxon>
        <taxon>Vibrionales</taxon>
        <taxon>Vibrionaceae</taxon>
        <taxon>Vibrio</taxon>
    </lineage>
</organism>